<organism evidence="2 3">
    <name type="scientific">Tianweitania aestuarii</name>
    <dbReference type="NCBI Taxonomy" id="2814886"/>
    <lineage>
        <taxon>Bacteria</taxon>
        <taxon>Pseudomonadati</taxon>
        <taxon>Pseudomonadota</taxon>
        <taxon>Alphaproteobacteria</taxon>
        <taxon>Hyphomicrobiales</taxon>
        <taxon>Phyllobacteriaceae</taxon>
        <taxon>Tianweitania</taxon>
    </lineage>
</organism>
<dbReference type="Gene3D" id="3.40.710.10">
    <property type="entry name" value="DD-peptidase/beta-lactamase superfamily"/>
    <property type="match status" value="1"/>
</dbReference>
<keyword evidence="3" id="KW-1185">Reference proteome</keyword>
<protein>
    <submittedName>
        <fullName evidence="2">Beta-lactamase family protein</fullName>
    </submittedName>
</protein>
<name>A0ABS5S0Q1_9HYPH</name>
<dbReference type="EMBL" id="JAFMNX010000003">
    <property type="protein sequence ID" value="MBS9721497.1"/>
    <property type="molecule type" value="Genomic_DNA"/>
</dbReference>
<dbReference type="SUPFAM" id="SSF56601">
    <property type="entry name" value="beta-lactamase/transpeptidase-like"/>
    <property type="match status" value="1"/>
</dbReference>
<evidence type="ECO:0000313" key="3">
    <source>
        <dbReference type="Proteomes" id="UP001297272"/>
    </source>
</evidence>
<dbReference type="InterPro" id="IPR012338">
    <property type="entry name" value="Beta-lactam/transpept-like"/>
</dbReference>
<comment type="caution">
    <text evidence="2">The sequence shown here is derived from an EMBL/GenBank/DDBJ whole genome shotgun (WGS) entry which is preliminary data.</text>
</comment>
<evidence type="ECO:0000313" key="2">
    <source>
        <dbReference type="EMBL" id="MBS9721497.1"/>
    </source>
</evidence>
<dbReference type="InterPro" id="IPR001466">
    <property type="entry name" value="Beta-lactam-related"/>
</dbReference>
<feature type="domain" description="Beta-lactamase-related" evidence="1">
    <location>
        <begin position="20"/>
        <end position="279"/>
    </location>
</feature>
<dbReference type="RefSeq" id="WP_213985152.1">
    <property type="nucleotide sequence ID" value="NZ_JAFMNX010000003.1"/>
</dbReference>
<evidence type="ECO:0000259" key="1">
    <source>
        <dbReference type="Pfam" id="PF00144"/>
    </source>
</evidence>
<dbReference type="Proteomes" id="UP001297272">
    <property type="component" value="Unassembled WGS sequence"/>
</dbReference>
<proteinExistence type="predicted"/>
<accession>A0ABS5S0Q1</accession>
<dbReference type="InterPro" id="IPR050789">
    <property type="entry name" value="Diverse_Enzym_Activities"/>
</dbReference>
<dbReference type="Pfam" id="PF00144">
    <property type="entry name" value="Beta-lactamase"/>
    <property type="match status" value="1"/>
</dbReference>
<sequence>MEARAIIDVGGEVNSFGIATAVPWWSFTKTVLAIALLRLSEDRGIDLDVTVPGKRFSPAQLLRHEAGLPDYGALAAYHADVAAGRSPWPIDKLMAAVEADRLRYEPGHGWAYSNIGYWWVGRLIEQASDRPLAEALSDLVFAPAELTTARLATVPADLANVSMGDEPNYHPGWVYHGLAVGTAMDAARLLQLLLQGRLVNERTLSRMRQSRALPQFRNDLYPDPAYGIGLMLRASDPVDHPIGHTGGGPGSEIAVYGRGGITCAVWVSSGTGINPVGEAFRALEDGSNRKITT</sequence>
<gene>
    <name evidence="2" type="ORF">JYU29_12465</name>
</gene>
<dbReference type="PANTHER" id="PTHR43283:SF18">
    <property type="match status" value="1"/>
</dbReference>
<dbReference type="PANTHER" id="PTHR43283">
    <property type="entry name" value="BETA-LACTAMASE-RELATED"/>
    <property type="match status" value="1"/>
</dbReference>
<reference evidence="2 3" key="1">
    <citation type="submission" date="2021-03" db="EMBL/GenBank/DDBJ databases">
        <title>Tianweitania aestuarii sp. nov., isolated from a tidal flat.</title>
        <authorList>
            <person name="Park S."/>
            <person name="Yoon J.-H."/>
        </authorList>
    </citation>
    <scope>NUCLEOTIDE SEQUENCE [LARGE SCALE GENOMIC DNA]</scope>
    <source>
        <strain evidence="2 3">BSSL-BM11</strain>
    </source>
</reference>